<name>A0A8C4X3B7_ERPCA</name>
<keyword evidence="12" id="KW-1185">Reference proteome</keyword>
<evidence type="ECO:0000259" key="10">
    <source>
        <dbReference type="PROSITE" id="PS51020"/>
    </source>
</evidence>
<keyword evidence="6" id="KW-0130">Cell adhesion</keyword>
<evidence type="ECO:0000256" key="3">
    <source>
        <dbReference type="ARBA" id="ARBA00022530"/>
    </source>
</evidence>
<keyword evidence="5 9" id="KW-0732">Signal</keyword>
<dbReference type="Gene3D" id="2.60.40.2130">
    <property type="entry name" value="F-spondin domain"/>
    <property type="match status" value="1"/>
</dbReference>
<evidence type="ECO:0000313" key="12">
    <source>
        <dbReference type="Proteomes" id="UP000694620"/>
    </source>
</evidence>
<feature type="chain" id="PRO_5034256726" evidence="9">
    <location>
        <begin position="27"/>
        <end position="426"/>
    </location>
</feature>
<dbReference type="FunFam" id="2.20.100.10:FF:000031">
    <property type="entry name" value="Thrombospondin type 1 domain containing 7A"/>
    <property type="match status" value="1"/>
</dbReference>
<reference evidence="11" key="3">
    <citation type="submission" date="2025-09" db="UniProtKB">
        <authorList>
            <consortium name="Ensembl"/>
        </authorList>
    </citation>
    <scope>IDENTIFICATION</scope>
</reference>
<evidence type="ECO:0000256" key="2">
    <source>
        <dbReference type="ARBA" id="ARBA00022525"/>
    </source>
</evidence>
<dbReference type="GO" id="GO:0031012">
    <property type="term" value="C:extracellular matrix"/>
    <property type="evidence" value="ECO:0007669"/>
    <property type="project" value="TreeGrafter"/>
</dbReference>
<dbReference type="SMART" id="SM00209">
    <property type="entry name" value="TSP1"/>
    <property type="match status" value="1"/>
</dbReference>
<keyword evidence="3" id="KW-0272">Extracellular matrix</keyword>
<keyword evidence="8" id="KW-0325">Glycoprotein</keyword>
<dbReference type="PANTHER" id="PTHR11311:SF15">
    <property type="entry name" value="SPONDIN-2"/>
    <property type="match status" value="1"/>
</dbReference>
<dbReference type="GeneTree" id="ENSGT00940000165836"/>
<evidence type="ECO:0000256" key="8">
    <source>
        <dbReference type="ARBA" id="ARBA00023180"/>
    </source>
</evidence>
<dbReference type="InterPro" id="IPR044004">
    <property type="entry name" value="TSP1_spondin_dom"/>
</dbReference>
<accession>A0A8C4X3B7</accession>
<dbReference type="PANTHER" id="PTHR11311">
    <property type="entry name" value="SPONDIN"/>
    <property type="match status" value="1"/>
</dbReference>
<protein>
    <submittedName>
        <fullName evidence="11">Spondin-2-like</fullName>
    </submittedName>
</protein>
<evidence type="ECO:0000313" key="11">
    <source>
        <dbReference type="Ensembl" id="ENSECRP00000001710.1"/>
    </source>
</evidence>
<gene>
    <name evidence="11" type="primary">LOC114647138</name>
</gene>
<dbReference type="Ensembl" id="ENSECRT00000001734.1">
    <property type="protein sequence ID" value="ENSECRP00000001710.1"/>
    <property type="gene ID" value="ENSECRG00000001202.1"/>
</dbReference>
<evidence type="ECO:0000256" key="1">
    <source>
        <dbReference type="ARBA" id="ARBA00004498"/>
    </source>
</evidence>
<dbReference type="AlphaFoldDB" id="A0A8C4X3B7"/>
<evidence type="ECO:0000256" key="7">
    <source>
        <dbReference type="ARBA" id="ARBA00023157"/>
    </source>
</evidence>
<dbReference type="GO" id="GO:0007155">
    <property type="term" value="P:cell adhesion"/>
    <property type="evidence" value="ECO:0007669"/>
    <property type="project" value="UniProtKB-KW"/>
</dbReference>
<dbReference type="Pfam" id="PF19028">
    <property type="entry name" value="TSP1_spondin"/>
    <property type="match status" value="1"/>
</dbReference>
<keyword evidence="2" id="KW-0964">Secreted</keyword>
<dbReference type="InterPro" id="IPR000884">
    <property type="entry name" value="TSP1_rpt"/>
</dbReference>
<dbReference type="SUPFAM" id="SSF82895">
    <property type="entry name" value="TSP-1 type 1 repeat"/>
    <property type="match status" value="1"/>
</dbReference>
<comment type="subcellular location">
    <subcellularLocation>
        <location evidence="1">Secreted</location>
        <location evidence="1">Extracellular space</location>
        <location evidence="1">Extracellular matrix</location>
    </subcellularLocation>
</comment>
<evidence type="ECO:0000256" key="6">
    <source>
        <dbReference type="ARBA" id="ARBA00022889"/>
    </source>
</evidence>
<evidence type="ECO:0000256" key="5">
    <source>
        <dbReference type="ARBA" id="ARBA00022729"/>
    </source>
</evidence>
<dbReference type="InterPro" id="IPR009465">
    <property type="entry name" value="Spondin_N"/>
</dbReference>
<dbReference type="NCBIfam" id="NF038123">
    <property type="entry name" value="NF038123_dom"/>
    <property type="match status" value="1"/>
</dbReference>
<keyword evidence="4" id="KW-0479">Metal-binding</keyword>
<keyword evidence="7" id="KW-1015">Disulfide bond</keyword>
<dbReference type="GO" id="GO:0046872">
    <property type="term" value="F:metal ion binding"/>
    <property type="evidence" value="ECO:0007669"/>
    <property type="project" value="UniProtKB-KW"/>
</dbReference>
<dbReference type="InterPro" id="IPR036383">
    <property type="entry name" value="TSP1_rpt_sf"/>
</dbReference>
<evidence type="ECO:0000256" key="4">
    <source>
        <dbReference type="ARBA" id="ARBA00022723"/>
    </source>
</evidence>
<feature type="domain" description="Spondin" evidence="10">
    <location>
        <begin position="29"/>
        <end position="214"/>
    </location>
</feature>
<dbReference type="PROSITE" id="PS50092">
    <property type="entry name" value="TSP1"/>
    <property type="match status" value="1"/>
</dbReference>
<dbReference type="Gene3D" id="2.20.100.10">
    <property type="entry name" value="Thrombospondin type-1 (TSP1) repeat"/>
    <property type="match status" value="1"/>
</dbReference>
<evidence type="ECO:0000256" key="9">
    <source>
        <dbReference type="SAM" id="SignalP"/>
    </source>
</evidence>
<dbReference type="InterPro" id="IPR051418">
    <property type="entry name" value="Spondin/Thrombospondin_T1"/>
</dbReference>
<dbReference type="Pfam" id="PF06468">
    <property type="entry name" value="Spond_N"/>
    <property type="match status" value="1"/>
</dbReference>
<reference evidence="11" key="2">
    <citation type="submission" date="2025-08" db="UniProtKB">
        <authorList>
            <consortium name="Ensembl"/>
        </authorList>
    </citation>
    <scope>IDENTIFICATION</scope>
</reference>
<sequence>METTSLPASAIFLTFFVANSLREVLSEINATACQSVYASNFSLTFNAEWSPQNFPKQYPIYRPPAQWSRLFGCSHKSPDFIWTEGGLASPGLKVFVEDGNYELLAKELESDTCFLIDAIKAGVGKQSSTVTLMPDSPLVKIISILARIIPSPDWFVGVNSLNLCKSGHWEEVVIFDLYPWDAGTDSGFVFSSPNFATEPQEPISPITAQSPAHPANSFYYPRLQKLPRLGYLEFRLLSTQMVNYNESLMDREANQTKPSFAQRTEKESSINSGVVNENSENKAMKGTPLDCEVSEWSPWGLCSHTCGSGLRQRTRYILLQPANDGEPCPELLLLEQCEEFLCPSSYVTEPPANMKQNTTEAQTTELSSAVDVPPTSETLAFGEFLQNQNDSRMILDEEMRYTNLSLNHNSTFLIYNRSIVNISISP</sequence>
<organism evidence="11 12">
    <name type="scientific">Erpetoichthys calabaricus</name>
    <name type="common">Rope fish</name>
    <name type="synonym">Calamoichthys calabaricus</name>
    <dbReference type="NCBI Taxonomy" id="27687"/>
    <lineage>
        <taxon>Eukaryota</taxon>
        <taxon>Metazoa</taxon>
        <taxon>Chordata</taxon>
        <taxon>Craniata</taxon>
        <taxon>Vertebrata</taxon>
        <taxon>Euteleostomi</taxon>
        <taxon>Actinopterygii</taxon>
        <taxon>Polypteriformes</taxon>
        <taxon>Polypteridae</taxon>
        <taxon>Erpetoichthys</taxon>
    </lineage>
</organism>
<proteinExistence type="predicted"/>
<dbReference type="PROSITE" id="PS51020">
    <property type="entry name" value="SPONDIN"/>
    <property type="match status" value="1"/>
</dbReference>
<dbReference type="Proteomes" id="UP000694620">
    <property type="component" value="Chromosome 2"/>
</dbReference>
<feature type="signal peptide" evidence="9">
    <location>
        <begin position="1"/>
        <end position="26"/>
    </location>
</feature>
<reference evidence="11" key="1">
    <citation type="submission" date="2021-06" db="EMBL/GenBank/DDBJ databases">
        <authorList>
            <consortium name="Wellcome Sanger Institute Data Sharing"/>
        </authorList>
    </citation>
    <scope>NUCLEOTIDE SEQUENCE [LARGE SCALE GENOMIC DNA]</scope>
</reference>
<dbReference type="InterPro" id="IPR038678">
    <property type="entry name" value="Spondin_N_sf"/>
</dbReference>